<reference evidence="2" key="1">
    <citation type="journal article" date="2019" name="Int. J. Syst. Evol. Microbiol.">
        <title>The Global Catalogue of Microorganisms (GCM) 10K type strain sequencing project: providing services to taxonomists for standard genome sequencing and annotation.</title>
        <authorList>
            <consortium name="The Broad Institute Genomics Platform"/>
            <consortium name="The Broad Institute Genome Sequencing Center for Infectious Disease"/>
            <person name="Wu L."/>
            <person name="Ma J."/>
        </authorList>
    </citation>
    <scope>NUCLEOTIDE SEQUENCE [LARGE SCALE GENOMIC DNA]</scope>
    <source>
        <strain evidence="2">JCM 17925</strain>
    </source>
</reference>
<protein>
    <submittedName>
        <fullName evidence="1">Uncharacterized protein</fullName>
    </submittedName>
</protein>
<accession>A0ABP8K3L8</accession>
<evidence type="ECO:0000313" key="1">
    <source>
        <dbReference type="EMBL" id="GAA4399892.1"/>
    </source>
</evidence>
<gene>
    <name evidence="1" type="ORF">GCM10023187_12430</name>
</gene>
<sequence length="63" mass="7381">MAYTPRPNPYMTKDGDFLPGKKAEAYAFAQEEQRRWLDSLPEAERKDAEAKMRNFHNHQNIAV</sequence>
<keyword evidence="2" id="KW-1185">Reference proteome</keyword>
<name>A0ABP8K3L8_9BACT</name>
<dbReference type="RefSeq" id="WP_345265038.1">
    <property type="nucleotide sequence ID" value="NZ_BAABHB010000002.1"/>
</dbReference>
<organism evidence="1 2">
    <name type="scientific">Nibrella viscosa</name>
    <dbReference type="NCBI Taxonomy" id="1084524"/>
    <lineage>
        <taxon>Bacteria</taxon>
        <taxon>Pseudomonadati</taxon>
        <taxon>Bacteroidota</taxon>
        <taxon>Cytophagia</taxon>
        <taxon>Cytophagales</taxon>
        <taxon>Spirosomataceae</taxon>
        <taxon>Nibrella</taxon>
    </lineage>
</organism>
<proteinExistence type="predicted"/>
<comment type="caution">
    <text evidence="1">The sequence shown here is derived from an EMBL/GenBank/DDBJ whole genome shotgun (WGS) entry which is preliminary data.</text>
</comment>
<dbReference type="Proteomes" id="UP001500936">
    <property type="component" value="Unassembled WGS sequence"/>
</dbReference>
<evidence type="ECO:0000313" key="2">
    <source>
        <dbReference type="Proteomes" id="UP001500936"/>
    </source>
</evidence>
<dbReference type="EMBL" id="BAABHB010000002">
    <property type="protein sequence ID" value="GAA4399892.1"/>
    <property type="molecule type" value="Genomic_DNA"/>
</dbReference>